<evidence type="ECO:0000256" key="1">
    <source>
        <dbReference type="ARBA" id="ARBA00004141"/>
    </source>
</evidence>
<feature type="transmembrane region" description="Helical" evidence="6">
    <location>
        <begin position="20"/>
        <end position="37"/>
    </location>
</feature>
<feature type="transmembrane region" description="Helical" evidence="6">
    <location>
        <begin position="88"/>
        <end position="104"/>
    </location>
</feature>
<evidence type="ECO:0000256" key="4">
    <source>
        <dbReference type="ARBA" id="ARBA00023136"/>
    </source>
</evidence>
<comment type="subcellular location">
    <subcellularLocation>
        <location evidence="1">Membrane</location>
        <topology evidence="1">Multi-pass membrane protein</topology>
    </subcellularLocation>
</comment>
<dbReference type="InterPro" id="IPR051533">
    <property type="entry name" value="WaaL-like"/>
</dbReference>
<keyword evidence="3 6" id="KW-1133">Transmembrane helix</keyword>
<accession>A0ABN2PGA7</accession>
<evidence type="ECO:0000313" key="9">
    <source>
        <dbReference type="Proteomes" id="UP001501612"/>
    </source>
</evidence>
<feature type="transmembrane region" description="Helical" evidence="6">
    <location>
        <begin position="116"/>
        <end position="134"/>
    </location>
</feature>
<sequence length="525" mass="54422">MTPATRTVVPARLRAAGPELAVLAVLALGFAGAVVVVPDAFGVLLVVGVVGLVAVAAGLASPVVATSYLLVAAFLRLAVPTGPLPTDPFVLAYGGVLLAVGLWWRTRGGPVPPLRGLGLLVAAYVGWNVLSMVLPHTYDAVYPTYGGEIEVWRFVLIGTVMPLTMLLVGVACLGRERAVRTLVVLLMGIGGYSALVSILQFHGPAALVWPSYALGHPEWPGRAVGVVYQPVVHGLVLVLGYLASVLVASRTAVRGGVRVAAAVVAAACAYGVLLTYTRSAWLCLAVVVLLGAVVARGWRTGFVLTLAAGAVGVAVNWSTFTSDDRSAGGVTSSNELLDRLNINATAIWATGERPLLGWGIGRFPSVNTYHHRQLTPEVPWERGYGLAAHFDLLGISAELGLVGAALWLGVVGLVAARLVHAVRRTPPQSDDVPGGAAGDVGGRDYATLALLALVSWLVTGATVDQRLFDVTNLMVMTLAGSAIGHCWWRRRSAGARQEGAGPEQEGRGPATREPGTAAAAATVVG</sequence>
<dbReference type="EMBL" id="BAAAMY010000005">
    <property type="protein sequence ID" value="GAA1920184.1"/>
    <property type="molecule type" value="Genomic_DNA"/>
</dbReference>
<feature type="region of interest" description="Disordered" evidence="5">
    <location>
        <begin position="495"/>
        <end position="525"/>
    </location>
</feature>
<feature type="transmembrane region" description="Helical" evidence="6">
    <location>
        <begin position="154"/>
        <end position="174"/>
    </location>
</feature>
<dbReference type="InterPro" id="IPR007016">
    <property type="entry name" value="O-antigen_ligase-rel_domated"/>
</dbReference>
<dbReference type="PANTHER" id="PTHR37422:SF13">
    <property type="entry name" value="LIPOPOLYSACCHARIDE BIOSYNTHESIS PROTEIN PA4999-RELATED"/>
    <property type="match status" value="1"/>
</dbReference>
<dbReference type="Pfam" id="PF04932">
    <property type="entry name" value="Wzy_C"/>
    <property type="match status" value="1"/>
</dbReference>
<evidence type="ECO:0000256" key="3">
    <source>
        <dbReference type="ARBA" id="ARBA00022989"/>
    </source>
</evidence>
<organism evidence="8 9">
    <name type="scientific">Nocardioides lentus</name>
    <dbReference type="NCBI Taxonomy" id="338077"/>
    <lineage>
        <taxon>Bacteria</taxon>
        <taxon>Bacillati</taxon>
        <taxon>Actinomycetota</taxon>
        <taxon>Actinomycetes</taxon>
        <taxon>Propionibacteriales</taxon>
        <taxon>Nocardioidaceae</taxon>
        <taxon>Nocardioides</taxon>
    </lineage>
</organism>
<feature type="transmembrane region" description="Helical" evidence="6">
    <location>
        <begin position="181"/>
        <end position="203"/>
    </location>
</feature>
<evidence type="ECO:0000313" key="8">
    <source>
        <dbReference type="EMBL" id="GAA1920184.1"/>
    </source>
</evidence>
<name>A0ABN2PGA7_9ACTN</name>
<feature type="transmembrane region" description="Helical" evidence="6">
    <location>
        <begin position="399"/>
        <end position="419"/>
    </location>
</feature>
<evidence type="ECO:0000256" key="5">
    <source>
        <dbReference type="SAM" id="MobiDB-lite"/>
    </source>
</evidence>
<keyword evidence="2 6" id="KW-0812">Transmembrane</keyword>
<keyword evidence="9" id="KW-1185">Reference proteome</keyword>
<feature type="transmembrane region" description="Helical" evidence="6">
    <location>
        <begin position="302"/>
        <end position="320"/>
    </location>
</feature>
<feature type="transmembrane region" description="Helical" evidence="6">
    <location>
        <begin position="44"/>
        <end position="68"/>
    </location>
</feature>
<gene>
    <name evidence="8" type="ORF">GCM10009737_22120</name>
</gene>
<dbReference type="Proteomes" id="UP001501612">
    <property type="component" value="Unassembled WGS sequence"/>
</dbReference>
<reference evidence="8 9" key="1">
    <citation type="journal article" date="2019" name="Int. J. Syst. Evol. Microbiol.">
        <title>The Global Catalogue of Microorganisms (GCM) 10K type strain sequencing project: providing services to taxonomists for standard genome sequencing and annotation.</title>
        <authorList>
            <consortium name="The Broad Institute Genomics Platform"/>
            <consortium name="The Broad Institute Genome Sequencing Center for Infectious Disease"/>
            <person name="Wu L."/>
            <person name="Ma J."/>
        </authorList>
    </citation>
    <scope>NUCLEOTIDE SEQUENCE [LARGE SCALE GENOMIC DNA]</scope>
    <source>
        <strain evidence="8 9">JCM 14046</strain>
    </source>
</reference>
<protein>
    <recommendedName>
        <fullName evidence="7">O-antigen ligase-related domain-containing protein</fullName>
    </recommendedName>
</protein>
<dbReference type="RefSeq" id="WP_344007125.1">
    <property type="nucleotide sequence ID" value="NZ_BAAAMY010000005.1"/>
</dbReference>
<comment type="caution">
    <text evidence="8">The sequence shown here is derived from an EMBL/GenBank/DDBJ whole genome shotgun (WGS) entry which is preliminary data.</text>
</comment>
<evidence type="ECO:0000259" key="7">
    <source>
        <dbReference type="Pfam" id="PF04932"/>
    </source>
</evidence>
<proteinExistence type="predicted"/>
<feature type="transmembrane region" description="Helical" evidence="6">
    <location>
        <begin position="223"/>
        <end position="248"/>
    </location>
</feature>
<dbReference type="PANTHER" id="PTHR37422">
    <property type="entry name" value="TEICHURONIC ACID BIOSYNTHESIS PROTEIN TUAE"/>
    <property type="match status" value="1"/>
</dbReference>
<keyword evidence="4 6" id="KW-0472">Membrane</keyword>
<evidence type="ECO:0000256" key="2">
    <source>
        <dbReference type="ARBA" id="ARBA00022692"/>
    </source>
</evidence>
<feature type="transmembrane region" description="Helical" evidence="6">
    <location>
        <begin position="255"/>
        <end position="273"/>
    </location>
</feature>
<evidence type="ECO:0000256" key="6">
    <source>
        <dbReference type="SAM" id="Phobius"/>
    </source>
</evidence>
<feature type="domain" description="O-antigen ligase-related" evidence="7">
    <location>
        <begin position="264"/>
        <end position="408"/>
    </location>
</feature>
<feature type="transmembrane region" description="Helical" evidence="6">
    <location>
        <begin position="279"/>
        <end position="295"/>
    </location>
</feature>
<feature type="compositionally biased region" description="Low complexity" evidence="5">
    <location>
        <begin position="515"/>
        <end position="525"/>
    </location>
</feature>